<gene>
    <name evidence="3" type="ORF">CASFOL_040765</name>
</gene>
<evidence type="ECO:0000313" key="3">
    <source>
        <dbReference type="EMBL" id="KAL3615104.1"/>
    </source>
</evidence>
<keyword evidence="2" id="KW-0732">Signal</keyword>
<feature type="compositionally biased region" description="Acidic residues" evidence="1">
    <location>
        <begin position="239"/>
        <end position="249"/>
    </location>
</feature>
<feature type="region of interest" description="Disordered" evidence="1">
    <location>
        <begin position="222"/>
        <end position="255"/>
    </location>
</feature>
<protein>
    <recommendedName>
        <fullName evidence="5">Protein E6-like</fullName>
    </recommendedName>
</protein>
<organism evidence="3 4">
    <name type="scientific">Castilleja foliolosa</name>
    <dbReference type="NCBI Taxonomy" id="1961234"/>
    <lineage>
        <taxon>Eukaryota</taxon>
        <taxon>Viridiplantae</taxon>
        <taxon>Streptophyta</taxon>
        <taxon>Embryophyta</taxon>
        <taxon>Tracheophyta</taxon>
        <taxon>Spermatophyta</taxon>
        <taxon>Magnoliopsida</taxon>
        <taxon>eudicotyledons</taxon>
        <taxon>Gunneridae</taxon>
        <taxon>Pentapetalae</taxon>
        <taxon>asterids</taxon>
        <taxon>lamiids</taxon>
        <taxon>Lamiales</taxon>
        <taxon>Orobanchaceae</taxon>
        <taxon>Pedicularideae</taxon>
        <taxon>Castillejinae</taxon>
        <taxon>Castilleja</taxon>
    </lineage>
</organism>
<feature type="chain" id="PRO_5044751305" description="Protein E6-like" evidence="2">
    <location>
        <begin position="23"/>
        <end position="255"/>
    </location>
</feature>
<evidence type="ECO:0000256" key="1">
    <source>
        <dbReference type="SAM" id="MobiDB-lite"/>
    </source>
</evidence>
<proteinExistence type="predicted"/>
<feature type="signal peptide" evidence="2">
    <location>
        <begin position="1"/>
        <end position="22"/>
    </location>
</feature>
<evidence type="ECO:0008006" key="5">
    <source>
        <dbReference type="Google" id="ProtNLM"/>
    </source>
</evidence>
<dbReference type="PANTHER" id="PTHR35274:SF2">
    <property type="entry name" value="E6-LIKE PROTEIN"/>
    <property type="match status" value="1"/>
</dbReference>
<evidence type="ECO:0000313" key="4">
    <source>
        <dbReference type="Proteomes" id="UP001632038"/>
    </source>
</evidence>
<dbReference type="EMBL" id="JAVIJP010000100">
    <property type="protein sequence ID" value="KAL3615104.1"/>
    <property type="molecule type" value="Genomic_DNA"/>
</dbReference>
<dbReference type="InterPro" id="IPR040290">
    <property type="entry name" value="Prot_E6-like"/>
</dbReference>
<dbReference type="Proteomes" id="UP001632038">
    <property type="component" value="Unassembled WGS sequence"/>
</dbReference>
<comment type="caution">
    <text evidence="3">The sequence shown here is derived from an EMBL/GenBank/DDBJ whole genome shotgun (WGS) entry which is preliminary data.</text>
</comment>
<reference evidence="4" key="1">
    <citation type="journal article" date="2024" name="IScience">
        <title>Strigolactones Initiate the Formation of Haustorium-like Structures in Castilleja.</title>
        <authorList>
            <person name="Buerger M."/>
            <person name="Peterson D."/>
            <person name="Chory J."/>
        </authorList>
    </citation>
    <scope>NUCLEOTIDE SEQUENCE [LARGE SCALE GENOMIC DNA]</scope>
</reference>
<feature type="region of interest" description="Disordered" evidence="1">
    <location>
        <begin position="155"/>
        <end position="183"/>
    </location>
</feature>
<feature type="compositionally biased region" description="Polar residues" evidence="1">
    <location>
        <begin position="28"/>
        <end position="40"/>
    </location>
</feature>
<dbReference type="PANTHER" id="PTHR35274">
    <property type="entry name" value="E6-LIKE PROTEIN"/>
    <property type="match status" value="1"/>
</dbReference>
<dbReference type="AlphaFoldDB" id="A0ABD3BCX1"/>
<feature type="region of interest" description="Disordered" evidence="1">
    <location>
        <begin position="28"/>
        <end position="99"/>
    </location>
</feature>
<name>A0ABD3BCX1_9LAMI</name>
<keyword evidence="4" id="KW-1185">Reference proteome</keyword>
<evidence type="ECO:0000256" key="2">
    <source>
        <dbReference type="SAM" id="SignalP"/>
    </source>
</evidence>
<sequence>MALFAKQFSLFLLFISLLSSHARESQYFNKNPANTNNDVVSFNKKPESNPKQQQQPDFLPDNEKGHGLYGQDSGRLPNPSTTGTADPYKTVPNQYLPKNYNPVSYVSQLDDLNIDSDSDDKFAGKPEGKNKFDGGADSYFITSEEKEPEYRNNYYNGGSSFNSGRRDKTFSNGGAGAKPQGMSDTRALANGKYYYDIEAEKYNNNHPYENMKRSNARNVYGFVNGGKNSMGGYQKQEQEQYEFQEDEENNNNWRP</sequence>
<accession>A0ABD3BCX1</accession>